<sequence length="303" mass="32762">MQGSSGISGFLCVDKPKGWTSADVVAALKGAFYKTCAQKVRIGHMGTLDPAATGVLVVAVGKATRLFDLLMSKTKGYVCSMAFGEETDTLDSEGAVTESTEVFPAYGDVKDAVGTFIGRIEQYPPIYSAKSVDGVKAYKLARAGKSVQVKPVEVEIKTIEILTVNDKKDADDDEKVKTLSLKVECGGGTYIRSLCRDIARKCGSLATMTSLRRTYSGNFSLESAHSIEQLRLAPSGYLMPITKALEGVMPIQELDKRYIKRFTNGASVPSERKGDLLVTIDGREYAVAHCENGEMKAAINLWM</sequence>
<dbReference type="Proteomes" id="UP000824145">
    <property type="component" value="Unassembled WGS sequence"/>
</dbReference>
<keyword evidence="4 5" id="KW-0413">Isomerase</keyword>
<dbReference type="GO" id="GO:1990481">
    <property type="term" value="P:mRNA pseudouridine synthesis"/>
    <property type="evidence" value="ECO:0007669"/>
    <property type="project" value="TreeGrafter"/>
</dbReference>
<evidence type="ECO:0000256" key="4">
    <source>
        <dbReference type="ARBA" id="ARBA00023235"/>
    </source>
</evidence>
<feature type="domain" description="tRNA pseudouridylate synthase B C-terminal" evidence="7">
    <location>
        <begin position="192"/>
        <end position="232"/>
    </location>
</feature>
<protein>
    <recommendedName>
        <fullName evidence="5">tRNA pseudouridine synthase B</fullName>
        <ecNumber evidence="5">5.4.99.25</ecNumber>
    </recommendedName>
    <alternativeName>
        <fullName evidence="5">tRNA pseudouridine(55) synthase</fullName>
        <shortName evidence="5">Psi55 synthase</shortName>
    </alternativeName>
    <alternativeName>
        <fullName evidence="5">tRNA pseudouridylate synthase</fullName>
    </alternativeName>
    <alternativeName>
        <fullName evidence="5">tRNA-uridine isomerase</fullName>
    </alternativeName>
</protein>
<comment type="similarity">
    <text evidence="2 5">Belongs to the pseudouridine synthase TruB family. Type 1 subfamily.</text>
</comment>
<name>A0A9D1SJF8_9FIRM</name>
<evidence type="ECO:0000313" key="9">
    <source>
        <dbReference type="Proteomes" id="UP000824145"/>
    </source>
</evidence>
<comment type="caution">
    <text evidence="8">The sequence shown here is derived from an EMBL/GenBank/DDBJ whole genome shotgun (WGS) entry which is preliminary data.</text>
</comment>
<reference evidence="8" key="2">
    <citation type="journal article" date="2021" name="PeerJ">
        <title>Extensive microbial diversity within the chicken gut microbiome revealed by metagenomics and culture.</title>
        <authorList>
            <person name="Gilroy R."/>
            <person name="Ravi A."/>
            <person name="Getino M."/>
            <person name="Pursley I."/>
            <person name="Horton D.L."/>
            <person name="Alikhan N.F."/>
            <person name="Baker D."/>
            <person name="Gharbi K."/>
            <person name="Hall N."/>
            <person name="Watson M."/>
            <person name="Adriaenssens E.M."/>
            <person name="Foster-Nyarko E."/>
            <person name="Jarju S."/>
            <person name="Secka A."/>
            <person name="Antonio M."/>
            <person name="Oren A."/>
            <person name="Chaudhuri R.R."/>
            <person name="La Ragione R."/>
            <person name="Hildebrand F."/>
            <person name="Pallen M.J."/>
        </authorList>
    </citation>
    <scope>NUCLEOTIDE SEQUENCE</scope>
    <source>
        <strain evidence="8">9366</strain>
    </source>
</reference>
<dbReference type="Pfam" id="PF16198">
    <property type="entry name" value="TruB_C_2"/>
    <property type="match status" value="1"/>
</dbReference>
<organism evidence="8 9">
    <name type="scientific">Candidatus Caccalectryoclostridium excrementigallinarum</name>
    <dbReference type="NCBI Taxonomy" id="2840710"/>
    <lineage>
        <taxon>Bacteria</taxon>
        <taxon>Bacillati</taxon>
        <taxon>Bacillota</taxon>
        <taxon>Clostridia</taxon>
        <taxon>Christensenellales</taxon>
        <taxon>Christensenellaceae</taxon>
        <taxon>Christensenellaceae incertae sedis</taxon>
        <taxon>Candidatus Caccalectryoclostridium</taxon>
    </lineage>
</organism>
<dbReference type="PANTHER" id="PTHR13767:SF2">
    <property type="entry name" value="PSEUDOURIDYLATE SYNTHASE TRUB1"/>
    <property type="match status" value="1"/>
</dbReference>
<evidence type="ECO:0000256" key="1">
    <source>
        <dbReference type="ARBA" id="ARBA00000385"/>
    </source>
</evidence>
<keyword evidence="3 5" id="KW-0819">tRNA processing</keyword>
<evidence type="ECO:0000259" key="7">
    <source>
        <dbReference type="Pfam" id="PF16198"/>
    </source>
</evidence>
<dbReference type="Gene3D" id="3.30.2350.10">
    <property type="entry name" value="Pseudouridine synthase"/>
    <property type="match status" value="1"/>
</dbReference>
<dbReference type="InterPro" id="IPR020103">
    <property type="entry name" value="PsdUridine_synth_cat_dom_sf"/>
</dbReference>
<dbReference type="HAMAP" id="MF_01080">
    <property type="entry name" value="TruB_bact"/>
    <property type="match status" value="1"/>
</dbReference>
<dbReference type="PANTHER" id="PTHR13767">
    <property type="entry name" value="TRNA-PSEUDOURIDINE SYNTHASE"/>
    <property type="match status" value="1"/>
</dbReference>
<evidence type="ECO:0000256" key="5">
    <source>
        <dbReference type="HAMAP-Rule" id="MF_01080"/>
    </source>
</evidence>
<feature type="domain" description="Pseudouridine synthase II N-terminal" evidence="6">
    <location>
        <begin position="37"/>
        <end position="191"/>
    </location>
</feature>
<evidence type="ECO:0000259" key="6">
    <source>
        <dbReference type="Pfam" id="PF01509"/>
    </source>
</evidence>
<dbReference type="InterPro" id="IPR002501">
    <property type="entry name" value="PsdUridine_synth_N"/>
</dbReference>
<dbReference type="GO" id="GO:0031119">
    <property type="term" value="P:tRNA pseudouridine synthesis"/>
    <property type="evidence" value="ECO:0007669"/>
    <property type="project" value="UniProtKB-UniRule"/>
</dbReference>
<dbReference type="InterPro" id="IPR032819">
    <property type="entry name" value="TruB_C"/>
</dbReference>
<reference evidence="8" key="1">
    <citation type="submission" date="2020-10" db="EMBL/GenBank/DDBJ databases">
        <authorList>
            <person name="Gilroy R."/>
        </authorList>
    </citation>
    <scope>NUCLEOTIDE SEQUENCE</scope>
    <source>
        <strain evidence="8">9366</strain>
    </source>
</reference>
<accession>A0A9D1SJF8</accession>
<dbReference type="CDD" id="cd02573">
    <property type="entry name" value="PseudoU_synth_EcTruB"/>
    <property type="match status" value="1"/>
</dbReference>
<dbReference type="Pfam" id="PF01509">
    <property type="entry name" value="TruB_N"/>
    <property type="match status" value="1"/>
</dbReference>
<proteinExistence type="inferred from homology"/>
<dbReference type="EMBL" id="DVNJ01000001">
    <property type="protein sequence ID" value="HIU62165.1"/>
    <property type="molecule type" value="Genomic_DNA"/>
</dbReference>
<dbReference type="AlphaFoldDB" id="A0A9D1SJF8"/>
<comment type="function">
    <text evidence="5">Responsible for synthesis of pseudouridine from uracil-55 in the psi GC loop of transfer RNAs.</text>
</comment>
<evidence type="ECO:0000256" key="3">
    <source>
        <dbReference type="ARBA" id="ARBA00022694"/>
    </source>
</evidence>
<dbReference type="NCBIfam" id="TIGR00431">
    <property type="entry name" value="TruB"/>
    <property type="match status" value="1"/>
</dbReference>
<evidence type="ECO:0000256" key="2">
    <source>
        <dbReference type="ARBA" id="ARBA00005642"/>
    </source>
</evidence>
<dbReference type="GO" id="GO:0003723">
    <property type="term" value="F:RNA binding"/>
    <property type="evidence" value="ECO:0007669"/>
    <property type="project" value="InterPro"/>
</dbReference>
<feature type="active site" description="Nucleophile" evidence="5">
    <location>
        <position position="49"/>
    </location>
</feature>
<dbReference type="GO" id="GO:0160148">
    <property type="term" value="F:tRNA pseudouridine(55) synthase activity"/>
    <property type="evidence" value="ECO:0007669"/>
    <property type="project" value="UniProtKB-EC"/>
</dbReference>
<comment type="catalytic activity">
    <reaction evidence="1 5">
        <text>uridine(55) in tRNA = pseudouridine(55) in tRNA</text>
        <dbReference type="Rhea" id="RHEA:42532"/>
        <dbReference type="Rhea" id="RHEA-COMP:10101"/>
        <dbReference type="Rhea" id="RHEA-COMP:10102"/>
        <dbReference type="ChEBI" id="CHEBI:65314"/>
        <dbReference type="ChEBI" id="CHEBI:65315"/>
        <dbReference type="EC" id="5.4.99.25"/>
    </reaction>
</comment>
<evidence type="ECO:0000313" key="8">
    <source>
        <dbReference type="EMBL" id="HIU62165.1"/>
    </source>
</evidence>
<dbReference type="InterPro" id="IPR014780">
    <property type="entry name" value="tRNA_psdUridine_synth_TruB"/>
</dbReference>
<dbReference type="SUPFAM" id="SSF55120">
    <property type="entry name" value="Pseudouridine synthase"/>
    <property type="match status" value="1"/>
</dbReference>
<dbReference type="EC" id="5.4.99.25" evidence="5"/>
<gene>
    <name evidence="5 8" type="primary">truB</name>
    <name evidence="8" type="ORF">IAB07_00155</name>
</gene>